<dbReference type="PANTHER" id="PTHR43228">
    <property type="entry name" value="TWO-COMPONENT RESPONSE REGULATOR"/>
    <property type="match status" value="1"/>
</dbReference>
<dbReference type="InterPro" id="IPR011006">
    <property type="entry name" value="CheY-like_superfamily"/>
</dbReference>
<name>A0A1S7LGS4_MAGMO</name>
<dbReference type="AlphaFoldDB" id="A0A1S7LGS4"/>
<dbReference type="GO" id="GO:0000160">
    <property type="term" value="P:phosphorelay signal transduction system"/>
    <property type="evidence" value="ECO:0007669"/>
    <property type="project" value="InterPro"/>
</dbReference>
<proteinExistence type="predicted"/>
<dbReference type="SMART" id="SM00448">
    <property type="entry name" value="REC"/>
    <property type="match status" value="1"/>
</dbReference>
<dbReference type="InterPro" id="IPR052048">
    <property type="entry name" value="ST_Response_Regulator"/>
</dbReference>
<reference evidence="3" key="1">
    <citation type="submission" date="2015-04" db="EMBL/GenBank/DDBJ databases">
        <authorList>
            <person name="Syromyatnikov M.Y."/>
            <person name="Popov V.N."/>
        </authorList>
    </citation>
    <scope>NUCLEOTIDE SEQUENCE</scope>
    <source>
        <strain evidence="3">MO-1</strain>
    </source>
</reference>
<evidence type="ECO:0000259" key="2">
    <source>
        <dbReference type="PROSITE" id="PS50110"/>
    </source>
</evidence>
<dbReference type="SUPFAM" id="SSF52172">
    <property type="entry name" value="CheY-like"/>
    <property type="match status" value="1"/>
</dbReference>
<dbReference type="Pfam" id="PF00072">
    <property type="entry name" value="Response_reg"/>
    <property type="match status" value="1"/>
</dbReference>
<feature type="domain" description="Response regulatory" evidence="2">
    <location>
        <begin position="6"/>
        <end position="123"/>
    </location>
</feature>
<keyword evidence="1" id="KW-0597">Phosphoprotein</keyword>
<accession>A0A1S7LGS4</accession>
<dbReference type="Gene3D" id="3.40.50.2300">
    <property type="match status" value="1"/>
</dbReference>
<dbReference type="EMBL" id="LO017727">
    <property type="protein sequence ID" value="CRH05738.1"/>
    <property type="molecule type" value="Genomic_DNA"/>
</dbReference>
<organism evidence="3">
    <name type="scientific">Magnetococcus massalia (strain MO-1)</name>
    <dbReference type="NCBI Taxonomy" id="451514"/>
    <lineage>
        <taxon>Bacteria</taxon>
        <taxon>Pseudomonadati</taxon>
        <taxon>Pseudomonadota</taxon>
        <taxon>Magnetococcia</taxon>
        <taxon>Magnetococcales</taxon>
        <taxon>Magnetococcaceae</taxon>
        <taxon>Magnetococcus</taxon>
    </lineage>
</organism>
<feature type="modified residue" description="4-aspartylphosphate" evidence="1">
    <location>
        <position position="56"/>
    </location>
</feature>
<dbReference type="InterPro" id="IPR001789">
    <property type="entry name" value="Sig_transdc_resp-reg_receiver"/>
</dbReference>
<dbReference type="PROSITE" id="PS50110">
    <property type="entry name" value="RESPONSE_REGULATORY"/>
    <property type="match status" value="1"/>
</dbReference>
<gene>
    <name evidence="3" type="ORF">MAGMO_1550</name>
</gene>
<dbReference type="PANTHER" id="PTHR43228:SF1">
    <property type="entry name" value="TWO-COMPONENT RESPONSE REGULATOR ARR22"/>
    <property type="match status" value="1"/>
</dbReference>
<protein>
    <submittedName>
        <fullName evidence="3">Two-component response regulator</fullName>
    </submittedName>
</protein>
<evidence type="ECO:0000256" key="1">
    <source>
        <dbReference type="PROSITE-ProRule" id="PRU00169"/>
    </source>
</evidence>
<evidence type="ECO:0000313" key="3">
    <source>
        <dbReference type="EMBL" id="CRH05738.1"/>
    </source>
</evidence>
<sequence>MKSPLTAVVVDDDQQLREVIKSLLESLDVQVVADASNGVEGVAAYRQHNPSLLLLDFYMPQMDGLQALKAVLAEDAQAIVVMLSSVPGPGDTVIDDCLMAGATDWIRKDLSMEQITTQMEGLLVKHFA</sequence>